<comment type="caution">
    <text evidence="2">The sequence shown here is derived from an EMBL/GenBank/DDBJ whole genome shotgun (WGS) entry which is preliminary data.</text>
</comment>
<evidence type="ECO:0000256" key="1">
    <source>
        <dbReference type="SAM" id="MobiDB-lite"/>
    </source>
</evidence>
<protein>
    <submittedName>
        <fullName evidence="2">Uncharacterized protein</fullName>
    </submittedName>
</protein>
<dbReference type="AlphaFoldDB" id="A0A098YE63"/>
<reference evidence="2 3" key="1">
    <citation type="submission" date="2014-07" db="EMBL/GenBank/DDBJ databases">
        <title>Biosystematic studies on Modestobacter strains isolated from extreme hyper-arid desert soil and from historic building.</title>
        <authorList>
            <person name="Bukarasam K."/>
            <person name="Bull A."/>
            <person name="Girard G."/>
            <person name="van Wezel G."/>
            <person name="Goodfellow M."/>
        </authorList>
    </citation>
    <scope>NUCLEOTIDE SEQUENCE [LARGE SCALE GENOMIC DNA]</scope>
    <source>
        <strain evidence="2 3">KNN45-2b</strain>
    </source>
</reference>
<gene>
    <name evidence="2" type="ORF">IN07_04170</name>
</gene>
<dbReference type="RefSeq" id="WP_036333859.1">
    <property type="nucleotide sequence ID" value="NZ_JPMX01000012.1"/>
</dbReference>
<organism evidence="2 3">
    <name type="scientific">Modestobacter caceresii</name>
    <dbReference type="NCBI Taxonomy" id="1522368"/>
    <lineage>
        <taxon>Bacteria</taxon>
        <taxon>Bacillati</taxon>
        <taxon>Actinomycetota</taxon>
        <taxon>Actinomycetes</taxon>
        <taxon>Geodermatophilales</taxon>
        <taxon>Geodermatophilaceae</taxon>
        <taxon>Modestobacter</taxon>
    </lineage>
</organism>
<sequence length="60" mass="6117">MSEPTSHTEPAGQGLSDEEMVETVAGQTDSASENADEAGRDWNGEAADAPQPDAATDPTA</sequence>
<proteinExistence type="predicted"/>
<dbReference type="Proteomes" id="UP000029713">
    <property type="component" value="Unassembled WGS sequence"/>
</dbReference>
<evidence type="ECO:0000313" key="3">
    <source>
        <dbReference type="Proteomes" id="UP000029713"/>
    </source>
</evidence>
<evidence type="ECO:0000313" key="2">
    <source>
        <dbReference type="EMBL" id="KGH48051.1"/>
    </source>
</evidence>
<dbReference type="EMBL" id="JPMX01000012">
    <property type="protein sequence ID" value="KGH48051.1"/>
    <property type="molecule type" value="Genomic_DNA"/>
</dbReference>
<feature type="region of interest" description="Disordered" evidence="1">
    <location>
        <begin position="1"/>
        <end position="60"/>
    </location>
</feature>
<dbReference type="OrthoDB" id="5194186at2"/>
<feature type="compositionally biased region" description="Low complexity" evidence="1">
    <location>
        <begin position="46"/>
        <end position="60"/>
    </location>
</feature>
<accession>A0A098YE63</accession>
<keyword evidence="3" id="KW-1185">Reference proteome</keyword>
<name>A0A098YE63_9ACTN</name>